<name>B9G5L2_ORYSJ</name>
<feature type="compositionally biased region" description="Low complexity" evidence="5">
    <location>
        <begin position="26"/>
        <end position="41"/>
    </location>
</feature>
<dbReference type="InterPro" id="IPR003441">
    <property type="entry name" value="NAC-dom"/>
</dbReference>
<dbReference type="Pfam" id="PF02365">
    <property type="entry name" value="NAM"/>
    <property type="match status" value="1"/>
</dbReference>
<dbReference type="EMBL" id="CM000147">
    <property type="protein sequence ID" value="EEE50909.1"/>
    <property type="molecule type" value="Genomic_DNA"/>
</dbReference>
<keyword evidence="4" id="KW-0539">Nucleus</keyword>
<dbReference type="PANTHER" id="PTHR31719:SF94">
    <property type="entry name" value="PROTEIN ATAF2"/>
    <property type="match status" value="1"/>
</dbReference>
<evidence type="ECO:0000313" key="7">
    <source>
        <dbReference type="EMBL" id="EEE50909.1"/>
    </source>
</evidence>
<evidence type="ECO:0000256" key="2">
    <source>
        <dbReference type="ARBA" id="ARBA00023125"/>
    </source>
</evidence>
<sequence>MPGPCKEAAGSAAYQGRQRPPPLTCSARSPGGSPRRGQRGSPVREQPLACGGLSSSAARPRWLLGVSGRAAGMLPRWPERPPVHGDSGGSGGSNSNDGKWKGKEKVVPEYGKNRHGMPVGFYFVPKDLELLAILMCKLVRGKVPGALNNVFKHIRILNSTPPSSMTYIETMEDGYIYFFSKRQFATKARNKRRPMRVADGGTWKASGGSKKVGGIDVSQKFTMVFYERRFEGDRNPVKTNWGMHEFTKIIPGTKN</sequence>
<reference evidence="7" key="1">
    <citation type="journal article" date="2005" name="PLoS Biol.">
        <title>The genomes of Oryza sativa: a history of duplications.</title>
        <authorList>
            <person name="Yu J."/>
            <person name="Wang J."/>
            <person name="Lin W."/>
            <person name="Li S."/>
            <person name="Li H."/>
            <person name="Zhou J."/>
            <person name="Ni P."/>
            <person name="Dong W."/>
            <person name="Hu S."/>
            <person name="Zeng C."/>
            <person name="Zhang J."/>
            <person name="Zhang Y."/>
            <person name="Li R."/>
            <person name="Xu Z."/>
            <person name="Li S."/>
            <person name="Li X."/>
            <person name="Zheng H."/>
            <person name="Cong L."/>
            <person name="Lin L."/>
            <person name="Yin J."/>
            <person name="Geng J."/>
            <person name="Li G."/>
            <person name="Shi J."/>
            <person name="Liu J."/>
            <person name="Lv H."/>
            <person name="Li J."/>
            <person name="Wang J."/>
            <person name="Deng Y."/>
            <person name="Ran L."/>
            <person name="Shi X."/>
            <person name="Wang X."/>
            <person name="Wu Q."/>
            <person name="Li C."/>
            <person name="Ren X."/>
            <person name="Wang J."/>
            <person name="Wang X."/>
            <person name="Li D."/>
            <person name="Liu D."/>
            <person name="Zhang X."/>
            <person name="Ji Z."/>
            <person name="Zhao W."/>
            <person name="Sun Y."/>
            <person name="Zhang Z."/>
            <person name="Bao J."/>
            <person name="Han Y."/>
            <person name="Dong L."/>
            <person name="Ji J."/>
            <person name="Chen P."/>
            <person name="Wu S."/>
            <person name="Liu J."/>
            <person name="Xiao Y."/>
            <person name="Bu D."/>
            <person name="Tan J."/>
            <person name="Yang L."/>
            <person name="Ye C."/>
            <person name="Zhang J."/>
            <person name="Xu J."/>
            <person name="Zhou Y."/>
            <person name="Yu Y."/>
            <person name="Zhang B."/>
            <person name="Zhuang S."/>
            <person name="Wei H."/>
            <person name="Liu B."/>
            <person name="Lei M."/>
            <person name="Yu H."/>
            <person name="Li Y."/>
            <person name="Xu H."/>
            <person name="Wei S."/>
            <person name="He X."/>
            <person name="Fang L."/>
            <person name="Zhang Z."/>
            <person name="Zhang Y."/>
            <person name="Huang X."/>
            <person name="Su Z."/>
            <person name="Tong W."/>
            <person name="Li J."/>
            <person name="Tong Z."/>
            <person name="Li S."/>
            <person name="Ye J."/>
            <person name="Wang L."/>
            <person name="Fang L."/>
            <person name="Lei T."/>
            <person name="Chen C."/>
            <person name="Chen H."/>
            <person name="Xu Z."/>
            <person name="Li H."/>
            <person name="Huang H."/>
            <person name="Zhang F."/>
            <person name="Xu H."/>
            <person name="Li N."/>
            <person name="Zhao C."/>
            <person name="Li S."/>
            <person name="Dong L."/>
            <person name="Huang Y."/>
            <person name="Li L."/>
            <person name="Xi Y."/>
            <person name="Qi Q."/>
            <person name="Li W."/>
            <person name="Zhang B."/>
            <person name="Hu W."/>
            <person name="Zhang Y."/>
            <person name="Tian X."/>
            <person name="Jiao Y."/>
            <person name="Liang X."/>
            <person name="Jin J."/>
            <person name="Gao L."/>
            <person name="Zheng W."/>
            <person name="Hao B."/>
            <person name="Liu S."/>
            <person name="Wang W."/>
            <person name="Yuan L."/>
            <person name="Cao M."/>
            <person name="McDermott J."/>
            <person name="Samudrala R."/>
            <person name="Wang J."/>
            <person name="Wong G.K."/>
            <person name="Yang H."/>
        </authorList>
    </citation>
    <scope>NUCLEOTIDE SEQUENCE [LARGE SCALE GENOMIC DNA]</scope>
</reference>
<dbReference type="Gene3D" id="2.170.150.80">
    <property type="entry name" value="NAC domain"/>
    <property type="match status" value="1"/>
</dbReference>
<feature type="domain" description="NAC" evidence="6">
    <location>
        <begin position="117"/>
        <end position="255"/>
    </location>
</feature>
<feature type="region of interest" description="Disordered" evidence="5">
    <location>
        <begin position="1"/>
        <end position="54"/>
    </location>
</feature>
<evidence type="ECO:0000256" key="3">
    <source>
        <dbReference type="ARBA" id="ARBA00023163"/>
    </source>
</evidence>
<proteinExistence type="predicted"/>
<evidence type="ECO:0000256" key="4">
    <source>
        <dbReference type="ARBA" id="ARBA00023242"/>
    </source>
</evidence>
<keyword evidence="3" id="KW-0804">Transcription</keyword>
<gene>
    <name evidence="7" type="ORF">OsJ_31420</name>
</gene>
<evidence type="ECO:0000259" key="6">
    <source>
        <dbReference type="PROSITE" id="PS51005"/>
    </source>
</evidence>
<keyword evidence="1" id="KW-0805">Transcription regulation</keyword>
<reference evidence="7" key="2">
    <citation type="submission" date="2008-12" db="EMBL/GenBank/DDBJ databases">
        <title>Improved gene annotation of the rice (Oryza sativa) genomes.</title>
        <authorList>
            <person name="Wang J."/>
            <person name="Li R."/>
            <person name="Fan W."/>
            <person name="Huang Q."/>
            <person name="Zhang J."/>
            <person name="Zhou Y."/>
            <person name="Hu Y."/>
            <person name="Zi S."/>
            <person name="Li J."/>
            <person name="Ni P."/>
            <person name="Zheng H."/>
            <person name="Zhang Y."/>
            <person name="Zhao M."/>
            <person name="Hao Q."/>
            <person name="McDermott J."/>
            <person name="Samudrala R."/>
            <person name="Kristiansen K."/>
            <person name="Wong G.K.-S."/>
        </authorList>
    </citation>
    <scope>NUCLEOTIDE SEQUENCE</scope>
</reference>
<dbReference type="InterPro" id="IPR036093">
    <property type="entry name" value="NAC_dom_sf"/>
</dbReference>
<dbReference type="GO" id="GO:0003677">
    <property type="term" value="F:DNA binding"/>
    <property type="evidence" value="ECO:0007669"/>
    <property type="project" value="UniProtKB-KW"/>
</dbReference>
<dbReference type="SUPFAM" id="SSF101941">
    <property type="entry name" value="NAC domain"/>
    <property type="match status" value="1"/>
</dbReference>
<dbReference type="PANTHER" id="PTHR31719">
    <property type="entry name" value="NAC TRANSCRIPTION FACTOR 56"/>
    <property type="match status" value="1"/>
</dbReference>
<keyword evidence="2" id="KW-0238">DNA-binding</keyword>
<dbReference type="Proteomes" id="UP000007752">
    <property type="component" value="Chromosome 10"/>
</dbReference>
<protein>
    <recommendedName>
        <fullName evidence="6">NAC domain-containing protein</fullName>
    </recommendedName>
</protein>
<organism evidence="7">
    <name type="scientific">Oryza sativa subsp. japonica</name>
    <name type="common">Rice</name>
    <dbReference type="NCBI Taxonomy" id="39947"/>
    <lineage>
        <taxon>Eukaryota</taxon>
        <taxon>Viridiplantae</taxon>
        <taxon>Streptophyta</taxon>
        <taxon>Embryophyta</taxon>
        <taxon>Tracheophyta</taxon>
        <taxon>Spermatophyta</taxon>
        <taxon>Magnoliopsida</taxon>
        <taxon>Liliopsida</taxon>
        <taxon>Poales</taxon>
        <taxon>Poaceae</taxon>
        <taxon>BOP clade</taxon>
        <taxon>Oryzoideae</taxon>
        <taxon>Oryzeae</taxon>
        <taxon>Oryzinae</taxon>
        <taxon>Oryza</taxon>
        <taxon>Oryza sativa</taxon>
    </lineage>
</organism>
<evidence type="ECO:0000256" key="1">
    <source>
        <dbReference type="ARBA" id="ARBA00023015"/>
    </source>
</evidence>
<evidence type="ECO:0000256" key="5">
    <source>
        <dbReference type="SAM" id="MobiDB-lite"/>
    </source>
</evidence>
<dbReference type="PROSITE" id="PS51005">
    <property type="entry name" value="NAC"/>
    <property type="match status" value="1"/>
</dbReference>
<accession>B9G5L2</accession>
<dbReference type="GO" id="GO:0006355">
    <property type="term" value="P:regulation of DNA-templated transcription"/>
    <property type="evidence" value="ECO:0007669"/>
    <property type="project" value="InterPro"/>
</dbReference>
<feature type="region of interest" description="Disordered" evidence="5">
    <location>
        <begin position="75"/>
        <end position="102"/>
    </location>
</feature>
<dbReference type="AlphaFoldDB" id="B9G5L2"/>